<accession>A0A834PH50</accession>
<organism evidence="2 3">
    <name type="scientific">Vespula pensylvanica</name>
    <name type="common">Western yellow jacket</name>
    <name type="synonym">Wasp</name>
    <dbReference type="NCBI Taxonomy" id="30213"/>
    <lineage>
        <taxon>Eukaryota</taxon>
        <taxon>Metazoa</taxon>
        <taxon>Ecdysozoa</taxon>
        <taxon>Arthropoda</taxon>
        <taxon>Hexapoda</taxon>
        <taxon>Insecta</taxon>
        <taxon>Pterygota</taxon>
        <taxon>Neoptera</taxon>
        <taxon>Endopterygota</taxon>
        <taxon>Hymenoptera</taxon>
        <taxon>Apocrita</taxon>
        <taxon>Aculeata</taxon>
        <taxon>Vespoidea</taxon>
        <taxon>Vespidae</taxon>
        <taxon>Vespinae</taxon>
        <taxon>Vespula</taxon>
    </lineage>
</organism>
<dbReference type="EMBL" id="JACSDY010000001">
    <property type="protein sequence ID" value="KAF7439648.1"/>
    <property type="molecule type" value="Genomic_DNA"/>
</dbReference>
<protein>
    <submittedName>
        <fullName evidence="2">Uncharacterized protein</fullName>
    </submittedName>
</protein>
<reference evidence="2" key="1">
    <citation type="journal article" date="2020" name="G3 (Bethesda)">
        <title>High-Quality Assemblies for Three Invasive Social Wasps from the &lt;i&gt;Vespula&lt;/i&gt; Genus.</title>
        <authorList>
            <person name="Harrop T.W.R."/>
            <person name="Guhlin J."/>
            <person name="McLaughlin G.M."/>
            <person name="Permina E."/>
            <person name="Stockwell P."/>
            <person name="Gilligan J."/>
            <person name="Le Lec M.F."/>
            <person name="Gruber M.A.M."/>
            <person name="Quinn O."/>
            <person name="Lovegrove M."/>
            <person name="Duncan E.J."/>
            <person name="Remnant E.J."/>
            <person name="Van Eeckhoven J."/>
            <person name="Graham B."/>
            <person name="Knapp R.A."/>
            <person name="Langford K.W."/>
            <person name="Kronenberg Z."/>
            <person name="Press M.O."/>
            <person name="Eacker S.M."/>
            <person name="Wilson-Rankin E.E."/>
            <person name="Purcell J."/>
            <person name="Lester P.J."/>
            <person name="Dearden P.K."/>
        </authorList>
    </citation>
    <scope>NUCLEOTIDE SEQUENCE</scope>
    <source>
        <strain evidence="2">Volc-1</strain>
    </source>
</reference>
<name>A0A834PH50_VESPE</name>
<comment type="caution">
    <text evidence="2">The sequence shown here is derived from an EMBL/GenBank/DDBJ whole genome shotgun (WGS) entry which is preliminary data.</text>
</comment>
<dbReference type="Proteomes" id="UP000600918">
    <property type="component" value="Unassembled WGS sequence"/>
</dbReference>
<evidence type="ECO:0000313" key="2">
    <source>
        <dbReference type="EMBL" id="KAF7439648.1"/>
    </source>
</evidence>
<evidence type="ECO:0000313" key="3">
    <source>
        <dbReference type="Proteomes" id="UP000600918"/>
    </source>
</evidence>
<sequence>MALAMGQSRFKANMQEENHEGERYRSSSQDPPASAKKSPFSMTKLSQRLFYILQFPSQSVPSIRSELRSSQAGFLQRYKQFGLISPVILMNEKERRDRTLRIFAFYGNEGRKSRPSPFVDARVGSKSRTSPKVNPMNPLDLRDKMSYPFSPQGRIGGLIAELISRYSPVKAAFDVGGKPFPAERRKVASPERVSVVPYISLLSSFSPSIDRNHLKCLHCRDRRNNGKPRRNSSELLHPRKLELSRRATRPRFQVSESSVGLSDRRFNLMKIRSKSGQTRLTVEKYASKKIGG</sequence>
<feature type="region of interest" description="Disordered" evidence="1">
    <location>
        <begin position="116"/>
        <end position="139"/>
    </location>
</feature>
<keyword evidence="3" id="KW-1185">Reference proteome</keyword>
<feature type="region of interest" description="Disordered" evidence="1">
    <location>
        <begin position="1"/>
        <end position="39"/>
    </location>
</feature>
<proteinExistence type="predicted"/>
<gene>
    <name evidence="2" type="ORF">H0235_002039</name>
</gene>
<dbReference type="AlphaFoldDB" id="A0A834PH50"/>
<feature type="compositionally biased region" description="Basic and acidic residues" evidence="1">
    <location>
        <begin position="14"/>
        <end position="25"/>
    </location>
</feature>
<evidence type="ECO:0000256" key="1">
    <source>
        <dbReference type="SAM" id="MobiDB-lite"/>
    </source>
</evidence>